<comment type="caution">
    <text evidence="11">The sequence shown here is derived from an EMBL/GenBank/DDBJ whole genome shotgun (WGS) entry which is preliminary data.</text>
</comment>
<evidence type="ECO:0000256" key="1">
    <source>
        <dbReference type="ARBA" id="ARBA00001412"/>
    </source>
</evidence>
<dbReference type="EC" id="3.2.1.23" evidence="3 8"/>
<dbReference type="Proteomes" id="UP000647235">
    <property type="component" value="Unassembled WGS sequence"/>
</dbReference>
<comment type="catalytic activity">
    <reaction evidence="1 8">
        <text>Hydrolysis of terminal non-reducing beta-D-galactose residues in beta-D-galactosides.</text>
        <dbReference type="EC" id="3.2.1.23"/>
    </reaction>
</comment>
<keyword evidence="6" id="KW-0862">Zinc</keyword>
<dbReference type="Pfam" id="PF02449">
    <property type="entry name" value="Glyco_hydro_42"/>
    <property type="match status" value="1"/>
</dbReference>
<comment type="similarity">
    <text evidence="2 8">Belongs to the glycosyl hydrolase 42 family.</text>
</comment>
<evidence type="ECO:0000313" key="12">
    <source>
        <dbReference type="Proteomes" id="UP000647235"/>
    </source>
</evidence>
<evidence type="ECO:0000256" key="5">
    <source>
        <dbReference type="ARBA" id="ARBA00022801"/>
    </source>
</evidence>
<proteinExistence type="inferred from homology"/>
<gene>
    <name evidence="11" type="ORF">H8S07_12950</name>
</gene>
<protein>
    <recommendedName>
        <fullName evidence="3 8">Beta-galactosidase</fullName>
        <shortName evidence="8">Beta-gal</shortName>
        <ecNumber evidence="3 8">3.2.1.23</ecNumber>
    </recommendedName>
</protein>
<dbReference type="CDD" id="cd03143">
    <property type="entry name" value="A4_beta-galactosidase_middle_domain"/>
    <property type="match status" value="1"/>
</dbReference>
<dbReference type="SUPFAM" id="SSF51445">
    <property type="entry name" value="(Trans)glycosidases"/>
    <property type="match status" value="1"/>
</dbReference>
<sequence length="651" mass="74718">MWRGVDYYPEQWDEAFLEEDLENICELGCNVIRIAEFAWHLMEKTEGNYDFSFFDRVIEKAKEKGLKVIMGTPTATIPAWLVKKHPDILSEFEDGTVRTFGGRHVYCFNSDVMYEYSEKIIRAQAEHYKNEDAIVAWQIDNELGHEDSDICYCPKCRCAFQGFLEQKFEGNIDKLNEIYGTTFWSQEYNGFDEIPLPSKTITTHNPALRLDWERFRSESIVKFANFQTALLKEIIPDAVVMHDFPGGGLGKHVDYSEVAKNLDVVAYNNYPVWGGQKEPLPANEIAFGLDYIRGLKRENFWITEAIMGAQGHDVTGFAPRPNQAKLWSYQSMARGCESLMYFRYRGATKGAEQFCYGILDADNVKRRKFHEVQGFFNEIKNYEKELSAPVKSEVAIVYDYDSLAAFRIQRQSFLLDCEAEMKKFHKVFFDANVPVDVISAGSTLSGYKIVILPQMIIAKPDFQKQVKEFTENGGTLVLTFRDFVKDENNNLLFKKVLPVDFDEFAGIYVTETESLQEGQEFPLAGEEDFSCTQGEGGIFRDLLSVTDAEVLFRYNDVFFKDYAAVTKKKQKDGYVYYLGCGLDETILKQLLKKMVDEQGIVSEHSTDGVEIVYRESEDRKIKITMNHNACEVQNAGVTLAPFECKVEEVRK</sequence>
<dbReference type="PANTHER" id="PTHR36447">
    <property type="entry name" value="BETA-GALACTOSIDASE GANA"/>
    <property type="match status" value="1"/>
</dbReference>
<evidence type="ECO:0000256" key="4">
    <source>
        <dbReference type="ARBA" id="ARBA00022723"/>
    </source>
</evidence>
<evidence type="ECO:0000256" key="8">
    <source>
        <dbReference type="PIRNR" id="PIRNR001084"/>
    </source>
</evidence>
<dbReference type="PANTHER" id="PTHR36447:SF2">
    <property type="entry name" value="BETA-GALACTOSIDASE YESZ"/>
    <property type="match status" value="1"/>
</dbReference>
<feature type="domain" description="Beta-galactosidase trimerisation" evidence="10">
    <location>
        <begin position="393"/>
        <end position="600"/>
    </location>
</feature>
<evidence type="ECO:0000259" key="9">
    <source>
        <dbReference type="Pfam" id="PF02449"/>
    </source>
</evidence>
<dbReference type="RefSeq" id="WP_186856160.1">
    <property type="nucleotide sequence ID" value="NZ_JACOOY010000020.1"/>
</dbReference>
<evidence type="ECO:0000256" key="2">
    <source>
        <dbReference type="ARBA" id="ARBA00005940"/>
    </source>
</evidence>
<reference evidence="11 12" key="1">
    <citation type="submission" date="2020-08" db="EMBL/GenBank/DDBJ databases">
        <title>Genome public.</title>
        <authorList>
            <person name="Liu C."/>
            <person name="Sun Q."/>
        </authorList>
    </citation>
    <scope>NUCLEOTIDE SEQUENCE [LARGE SCALE GENOMIC DNA]</scope>
    <source>
        <strain evidence="11 12">NSJ-36</strain>
    </source>
</reference>
<keyword evidence="7 8" id="KW-0326">Glycosidase</keyword>
<dbReference type="PIRSF" id="PIRSF001084">
    <property type="entry name" value="B-galactosidase"/>
    <property type="match status" value="1"/>
</dbReference>
<feature type="domain" description="Glycoside hydrolase family 42 N-terminal" evidence="9">
    <location>
        <begin position="6"/>
        <end position="381"/>
    </location>
</feature>
<dbReference type="InterPro" id="IPR017853">
    <property type="entry name" value="GH"/>
</dbReference>
<name>A0ABR7EXR8_9FIRM</name>
<organism evidence="11 12">
    <name type="scientific">Dorea hominis</name>
    <dbReference type="NCBI Taxonomy" id="2763040"/>
    <lineage>
        <taxon>Bacteria</taxon>
        <taxon>Bacillati</taxon>
        <taxon>Bacillota</taxon>
        <taxon>Clostridia</taxon>
        <taxon>Lachnospirales</taxon>
        <taxon>Lachnospiraceae</taxon>
        <taxon>Dorea</taxon>
    </lineage>
</organism>
<dbReference type="SUPFAM" id="SSF52317">
    <property type="entry name" value="Class I glutamine amidotransferase-like"/>
    <property type="match status" value="1"/>
</dbReference>
<dbReference type="Gene3D" id="3.40.50.880">
    <property type="match status" value="1"/>
</dbReference>
<dbReference type="InterPro" id="IPR003476">
    <property type="entry name" value="Glyco_hydro_42"/>
</dbReference>
<evidence type="ECO:0000256" key="7">
    <source>
        <dbReference type="ARBA" id="ARBA00023295"/>
    </source>
</evidence>
<dbReference type="InterPro" id="IPR013529">
    <property type="entry name" value="Glyco_hydro_42_N"/>
</dbReference>
<keyword evidence="5 8" id="KW-0378">Hydrolase</keyword>
<evidence type="ECO:0000256" key="6">
    <source>
        <dbReference type="ARBA" id="ARBA00022833"/>
    </source>
</evidence>
<accession>A0ABR7EXR8</accession>
<dbReference type="InterPro" id="IPR013738">
    <property type="entry name" value="Beta_galactosidase_Trimer"/>
</dbReference>
<dbReference type="Gene3D" id="3.20.20.80">
    <property type="entry name" value="Glycosidases"/>
    <property type="match status" value="1"/>
</dbReference>
<evidence type="ECO:0000259" key="10">
    <source>
        <dbReference type="Pfam" id="PF08532"/>
    </source>
</evidence>
<dbReference type="Pfam" id="PF08532">
    <property type="entry name" value="Glyco_hydro_42M"/>
    <property type="match status" value="1"/>
</dbReference>
<keyword evidence="12" id="KW-1185">Reference proteome</keyword>
<dbReference type="EMBL" id="JACOOY010000020">
    <property type="protein sequence ID" value="MBC5666144.1"/>
    <property type="molecule type" value="Genomic_DNA"/>
</dbReference>
<keyword evidence="4" id="KW-0479">Metal-binding</keyword>
<evidence type="ECO:0000313" key="11">
    <source>
        <dbReference type="EMBL" id="MBC5666144.1"/>
    </source>
</evidence>
<dbReference type="InterPro" id="IPR029062">
    <property type="entry name" value="Class_I_gatase-like"/>
</dbReference>
<evidence type="ECO:0000256" key="3">
    <source>
        <dbReference type="ARBA" id="ARBA00012756"/>
    </source>
</evidence>